<evidence type="ECO:0000256" key="1">
    <source>
        <dbReference type="ARBA" id="ARBA00034117"/>
    </source>
</evidence>
<dbReference type="Pfam" id="PF14436">
    <property type="entry name" value="EndoU_bacteria"/>
    <property type="match status" value="1"/>
</dbReference>
<comment type="caution">
    <text evidence="3">The sequence shown here is derived from an EMBL/GenBank/DDBJ whole genome shotgun (WGS) entry which is preliminary data.</text>
</comment>
<evidence type="ECO:0000313" key="3">
    <source>
        <dbReference type="EMBL" id="MBD7942524.1"/>
    </source>
</evidence>
<gene>
    <name evidence="3" type="ORF">H9650_00170</name>
</gene>
<evidence type="ECO:0000259" key="2">
    <source>
        <dbReference type="PROSITE" id="PS51756"/>
    </source>
</evidence>
<organism evidence="3 4">
    <name type="scientific">Psychrobacillus faecigallinarum</name>
    <dbReference type="NCBI Taxonomy" id="2762235"/>
    <lineage>
        <taxon>Bacteria</taxon>
        <taxon>Bacillati</taxon>
        <taxon>Bacillota</taxon>
        <taxon>Bacilli</taxon>
        <taxon>Bacillales</taxon>
        <taxon>Bacillaceae</taxon>
        <taxon>Psychrobacillus</taxon>
    </lineage>
</organism>
<dbReference type="Pfam" id="PF04740">
    <property type="entry name" value="LXG"/>
    <property type="match status" value="1"/>
</dbReference>
<dbReference type="Proteomes" id="UP000640786">
    <property type="component" value="Unassembled WGS sequence"/>
</dbReference>
<dbReference type="EMBL" id="JACSQO010000001">
    <property type="protein sequence ID" value="MBD7942524.1"/>
    <property type="molecule type" value="Genomic_DNA"/>
</dbReference>
<feature type="domain" description="LXG" evidence="2">
    <location>
        <begin position="1"/>
        <end position="234"/>
    </location>
</feature>
<evidence type="ECO:0000313" key="4">
    <source>
        <dbReference type="Proteomes" id="UP000640786"/>
    </source>
</evidence>
<dbReference type="PROSITE" id="PS51756">
    <property type="entry name" value="LXG"/>
    <property type="match status" value="1"/>
</dbReference>
<dbReference type="InterPro" id="IPR029501">
    <property type="entry name" value="EndoU_bac"/>
</dbReference>
<accession>A0ABR8R480</accession>
<proteinExistence type="inferred from homology"/>
<dbReference type="InterPro" id="IPR006829">
    <property type="entry name" value="LXG_dom"/>
</dbReference>
<sequence>MKVLDVDLLQDGLQRNITMLERLNTEIKTIQRGVEGLVQMKEQLKGEGAGAIRSFYEECHLPFLQFFQLFSFDAQQVLYQIGKALNSLEPDLSGYILEEFLEGELEQGLTLIGQLTASLTDETNSIMDQVSDIVALPHLDDSAVQEGVISSKRKRDDTLSQLYEFDATQTTALNTMEQDIRTMGIWLSDIEGMFKSGLTDVHFQADNWGTLTAKNNLKTELAYRTSPISQLSSMLNRENQLTTMLQAFIAGNGPIRFGYGGLINIHHPFVATDMIALSCARPEGNGTEQENIDQNLFVKSFHSFKGIAEDFWNGVGIRRDKALDSPYDFVNFWTFGVSDGILSGANERSAKMFDSKLDLLNYATFGFSGMVKEAIFPDEPLSKEHWQNSFGFVGSLLGLKWATSTASPVKTPGNATVNGKVRDEGKNLSENAIVGETNKFNFVDNAKNHLKNVENVNTKKGVVGGHNMDEFNKALKNQGFKPDDLIVSKKAHPTIEGIFEVEYKIPRKDISGNIAEPVSYKNIKEPKTVYDPSKISDEKIYQWGQEAMQNGQVNGRLVEGTASNGLKYRGYLNEAGEITNFFPVID</sequence>
<name>A0ABR8R480_9BACI</name>
<reference evidence="3 4" key="1">
    <citation type="submission" date="2020-08" db="EMBL/GenBank/DDBJ databases">
        <title>A Genomic Blueprint of the Chicken Gut Microbiome.</title>
        <authorList>
            <person name="Gilroy R."/>
            <person name="Ravi A."/>
            <person name="Getino M."/>
            <person name="Pursley I."/>
            <person name="Horton D.L."/>
            <person name="Alikhan N.-F."/>
            <person name="Baker D."/>
            <person name="Gharbi K."/>
            <person name="Hall N."/>
            <person name="Watson M."/>
            <person name="Adriaenssens E.M."/>
            <person name="Foster-Nyarko E."/>
            <person name="Jarju S."/>
            <person name="Secka A."/>
            <person name="Antonio M."/>
            <person name="Oren A."/>
            <person name="Chaudhuri R."/>
            <person name="La Ragione R.M."/>
            <person name="Hildebrand F."/>
            <person name="Pallen M.J."/>
        </authorList>
    </citation>
    <scope>NUCLEOTIDE SEQUENCE [LARGE SCALE GENOMIC DNA]</scope>
    <source>
        <strain evidence="3 4">Sa2BUA9</strain>
    </source>
</reference>
<dbReference type="CDD" id="cd20686">
    <property type="entry name" value="CdiA-CT_Ec-like"/>
    <property type="match status" value="1"/>
</dbReference>
<keyword evidence="4" id="KW-1185">Reference proteome</keyword>
<protein>
    <submittedName>
        <fullName evidence="3">EndoU domain-containing protein</fullName>
    </submittedName>
</protein>
<comment type="similarity">
    <text evidence="1">In the N-terminal section; belongs to the LXG family.</text>
</comment>